<keyword evidence="2" id="KW-0285">Flavoprotein</keyword>
<dbReference type="GeneID" id="25313194"/>
<dbReference type="Pfam" id="PF07992">
    <property type="entry name" value="Pyr_redox_2"/>
    <property type="match status" value="1"/>
</dbReference>
<sequence length="710" mass="79840">MEDWDQMMTVPKMPQKAPCLGSLAGYADDQVDCLRAIRMYSSASLYVYCSKNPIFAAMDNEDSTKSSERVVWIISRSISESSQVLSLKECREDSTREMHIVSSCPAEGRGFIYAPLSYILPTTDTYYCPALPCLLLRTADLQEMYRSSARKEKDREKGPFIYRRAKKTSGQVQTGRAEVVSTRGSSAIPDVARPAAREKVVVLGSGWGGYIFSRRLSDEQYSCTVVSPRSYFVFTPLLTATAAGNLDFSSIVEPVRDLKTRVDFVQAAARAVEFKRKVVICEPTIVRSGVTEQPRVDEPEREIDDGPDTGSKRGKEHLRQWEEAERFEIPYDKLVIAVGCMSQTFNTPGVRENAMFFRDVGDSKRVKRRVRECFELAILPTTSEEMQRYLLHFAIVGAGPTGTELAATLRDFIVRDMDRLYPALRGKARITLYDIAPKVLSMFDESLSRYAMETMRKEGIEIKTAHHVQELRWGVPYTDGPHEMDPKGCLTLKTQEEGEVGVGLCVWATGNAMNKFIKSLDVVKEFPTSSVVLKSGEPPSAVAESSSGAWHVKKAPRTGALLVDGHFRVQLESEQGQTAVLQDVFAIGDNAMLETGAPPMTAQAAKQEAKWLAERLNKRDLEKTDNFSFRNMGMLAYIGDANALMQIPHDRWNNGARKINGYLPEGLRGRTAWLVWKLAYLSMSLSWRNRCRILFRWIVNRLFGTDISRF</sequence>
<name>A0A0F4YF61_RASE3</name>
<dbReference type="SUPFAM" id="SSF51905">
    <property type="entry name" value="FAD/NAD(P)-binding domain"/>
    <property type="match status" value="2"/>
</dbReference>
<dbReference type="Pfam" id="PF22366">
    <property type="entry name" value="NDH2_C"/>
    <property type="match status" value="1"/>
</dbReference>
<evidence type="ECO:0000256" key="5">
    <source>
        <dbReference type="ARBA" id="ARBA00023027"/>
    </source>
</evidence>
<dbReference type="PRINTS" id="PR00368">
    <property type="entry name" value="FADPNR"/>
</dbReference>
<feature type="region of interest" description="Disordered" evidence="6">
    <location>
        <begin position="291"/>
        <end position="316"/>
    </location>
</feature>
<comment type="similarity">
    <text evidence="1">Belongs to the NADH dehydrogenase family.</text>
</comment>
<dbReference type="InterPro" id="IPR023753">
    <property type="entry name" value="FAD/NAD-binding_dom"/>
</dbReference>
<keyword evidence="10" id="KW-1185">Reference proteome</keyword>
<accession>A0A0F4YF61</accession>
<gene>
    <name evidence="9" type="ORF">T310_10128</name>
</gene>
<evidence type="ECO:0000256" key="3">
    <source>
        <dbReference type="ARBA" id="ARBA00022827"/>
    </source>
</evidence>
<dbReference type="PANTHER" id="PTHR43706:SF17">
    <property type="entry name" value="NADH DEHYDROGENASE (EUROFUNG)"/>
    <property type="match status" value="1"/>
</dbReference>
<dbReference type="OrthoDB" id="3244603at2759"/>
<dbReference type="InterPro" id="IPR054585">
    <property type="entry name" value="NDH2-like_C"/>
</dbReference>
<reference evidence="9 10" key="1">
    <citation type="submission" date="2015-04" db="EMBL/GenBank/DDBJ databases">
        <authorList>
            <person name="Heijne W.H."/>
            <person name="Fedorova N.D."/>
            <person name="Nierman W.C."/>
            <person name="Vollebregt A.W."/>
            <person name="Zhao Z."/>
            <person name="Wu L."/>
            <person name="Kumar M."/>
            <person name="Stam H."/>
            <person name="van den Berg M.A."/>
            <person name="Pel H.J."/>
        </authorList>
    </citation>
    <scope>NUCLEOTIDE SEQUENCE [LARGE SCALE GENOMIC DNA]</scope>
    <source>
        <strain evidence="9 10">CBS 393.64</strain>
    </source>
</reference>
<dbReference type="InterPro" id="IPR045024">
    <property type="entry name" value="NDH-2"/>
</dbReference>
<keyword evidence="4" id="KW-0560">Oxidoreductase</keyword>
<dbReference type="STRING" id="1408163.A0A0F4YF61"/>
<dbReference type="EMBL" id="LASV01000798">
    <property type="protein sequence ID" value="KKA16273.1"/>
    <property type="molecule type" value="Genomic_DNA"/>
</dbReference>
<evidence type="ECO:0000313" key="10">
    <source>
        <dbReference type="Proteomes" id="UP000053958"/>
    </source>
</evidence>
<evidence type="ECO:0000259" key="7">
    <source>
        <dbReference type="Pfam" id="PF07992"/>
    </source>
</evidence>
<comment type="caution">
    <text evidence="9">The sequence shown here is derived from an EMBL/GenBank/DDBJ whole genome shotgun (WGS) entry which is preliminary data.</text>
</comment>
<dbReference type="Proteomes" id="UP000053958">
    <property type="component" value="Unassembled WGS sequence"/>
</dbReference>
<proteinExistence type="inferred from homology"/>
<dbReference type="Gene3D" id="3.50.50.100">
    <property type="match status" value="1"/>
</dbReference>
<evidence type="ECO:0000313" key="9">
    <source>
        <dbReference type="EMBL" id="KKA16273.1"/>
    </source>
</evidence>
<organism evidence="9 10">
    <name type="scientific">Rasamsonia emersonii (strain ATCC 16479 / CBS 393.64 / IMI 116815)</name>
    <dbReference type="NCBI Taxonomy" id="1408163"/>
    <lineage>
        <taxon>Eukaryota</taxon>
        <taxon>Fungi</taxon>
        <taxon>Dikarya</taxon>
        <taxon>Ascomycota</taxon>
        <taxon>Pezizomycotina</taxon>
        <taxon>Eurotiomycetes</taxon>
        <taxon>Eurotiomycetidae</taxon>
        <taxon>Eurotiales</taxon>
        <taxon>Trichocomaceae</taxon>
        <taxon>Rasamsonia</taxon>
    </lineage>
</organism>
<feature type="domain" description="FAD/NAD(P)-binding" evidence="7">
    <location>
        <begin position="199"/>
        <end position="515"/>
    </location>
</feature>
<evidence type="ECO:0000256" key="2">
    <source>
        <dbReference type="ARBA" id="ARBA00022630"/>
    </source>
</evidence>
<dbReference type="InterPro" id="IPR036188">
    <property type="entry name" value="FAD/NAD-bd_sf"/>
</dbReference>
<evidence type="ECO:0000256" key="1">
    <source>
        <dbReference type="ARBA" id="ARBA00005272"/>
    </source>
</evidence>
<dbReference type="RefSeq" id="XP_013322885.1">
    <property type="nucleotide sequence ID" value="XM_013467431.1"/>
</dbReference>
<evidence type="ECO:0000256" key="4">
    <source>
        <dbReference type="ARBA" id="ARBA00023002"/>
    </source>
</evidence>
<dbReference type="GO" id="GO:0003954">
    <property type="term" value="F:NADH dehydrogenase activity"/>
    <property type="evidence" value="ECO:0007669"/>
    <property type="project" value="InterPro"/>
</dbReference>
<keyword evidence="3" id="KW-0274">FAD</keyword>
<dbReference type="AlphaFoldDB" id="A0A0F4YF61"/>
<evidence type="ECO:0000259" key="8">
    <source>
        <dbReference type="Pfam" id="PF22366"/>
    </source>
</evidence>
<dbReference type="PANTHER" id="PTHR43706">
    <property type="entry name" value="NADH DEHYDROGENASE"/>
    <property type="match status" value="1"/>
</dbReference>
<keyword evidence="5" id="KW-0520">NAD</keyword>
<dbReference type="GO" id="GO:0005739">
    <property type="term" value="C:mitochondrion"/>
    <property type="evidence" value="ECO:0007669"/>
    <property type="project" value="UniProtKB-ARBA"/>
</dbReference>
<evidence type="ECO:0000256" key="6">
    <source>
        <dbReference type="SAM" id="MobiDB-lite"/>
    </source>
</evidence>
<protein>
    <submittedName>
        <fullName evidence="9">Pyridine nucleotide-disulfide oxidoreductase</fullName>
    </submittedName>
</protein>
<feature type="domain" description="External alternative NADH-ubiquinone oxidoreductase-like C-terminal" evidence="8">
    <location>
        <begin position="633"/>
        <end position="705"/>
    </location>
</feature>